<sequence>MILLRKLKIAIFLSLLIVSLGNVVLSNAIEFEGKINKNIYVRDINLSNLTKKEAMEKINKALDENNSFSLIFDEKEYSFCKNDVGTSYDVEEVVEKAYNIGRDKGIIANMKTRSSLAMGKKVILDYSITYDEKKLDKYLKELNKKIYIKPTSATIRIINGKIVITKEKNGYKLNEDELKNTIIRKIKDMDNKDEIIPTLSVKPFYSYKELSKINTVLGSFETYFNANNYNRFNNIKLAANATSNILLDKGEIFSFNSCIQKSHINKYLKEAPVIVNGKPEKGIGGGMCQVSSTIYNAALYSGMKIINVRNHSIPSPYIEMGRDATVSGGTIDLKFSNKFDNPIFIYNRIVGNKIVCTIYGNKKDNKDIEVITETTDILNNRIIRRNSEKYDLGVKTIEQEGRKGYKVQTYRVYKDTLGKETEYIGQSYYPPQDKIIIYGTRELRK</sequence>
<keyword evidence="1" id="KW-0732">Signal</keyword>
<evidence type="ECO:0000259" key="2">
    <source>
        <dbReference type="PROSITE" id="PS51109"/>
    </source>
</evidence>
<gene>
    <name evidence="3" type="ORF">QX51_03225</name>
</gene>
<dbReference type="InterPro" id="IPR022029">
    <property type="entry name" value="YoaR-like_PG-bd"/>
</dbReference>
<dbReference type="AlphaFoldDB" id="A0A0B3WUS4"/>
<dbReference type="Pfam" id="PF07501">
    <property type="entry name" value="G5"/>
    <property type="match status" value="1"/>
</dbReference>
<evidence type="ECO:0000313" key="4">
    <source>
        <dbReference type="Proteomes" id="UP000031189"/>
    </source>
</evidence>
<dbReference type="InterPro" id="IPR052913">
    <property type="entry name" value="Glycopeptide_resist_protein"/>
</dbReference>
<dbReference type="SMART" id="SM01208">
    <property type="entry name" value="G5"/>
    <property type="match status" value="1"/>
</dbReference>
<comment type="caution">
    <text evidence="3">The sequence shown here is derived from an EMBL/GenBank/DDBJ whole genome shotgun (WGS) entry which is preliminary data.</text>
</comment>
<protein>
    <recommendedName>
        <fullName evidence="2">G5 domain-containing protein</fullName>
    </recommendedName>
</protein>
<dbReference type="PANTHER" id="PTHR35788:SF1">
    <property type="entry name" value="EXPORTED PROTEIN"/>
    <property type="match status" value="1"/>
</dbReference>
<proteinExistence type="predicted"/>
<dbReference type="PROSITE" id="PS51109">
    <property type="entry name" value="G5"/>
    <property type="match status" value="1"/>
</dbReference>
<organism evidence="3 4">
    <name type="scientific">Terrisporobacter othiniensis</name>
    <dbReference type="NCBI Taxonomy" id="1577792"/>
    <lineage>
        <taxon>Bacteria</taxon>
        <taxon>Bacillati</taxon>
        <taxon>Bacillota</taxon>
        <taxon>Clostridia</taxon>
        <taxon>Peptostreptococcales</taxon>
        <taxon>Peptostreptococcaceae</taxon>
        <taxon>Terrisporobacter</taxon>
    </lineage>
</organism>
<dbReference type="PANTHER" id="PTHR35788">
    <property type="entry name" value="EXPORTED PROTEIN-RELATED"/>
    <property type="match status" value="1"/>
</dbReference>
<evidence type="ECO:0000256" key="1">
    <source>
        <dbReference type="ARBA" id="ARBA00022729"/>
    </source>
</evidence>
<dbReference type="Proteomes" id="UP000031189">
    <property type="component" value="Unassembled WGS sequence"/>
</dbReference>
<dbReference type="Pfam" id="PF04294">
    <property type="entry name" value="VanW"/>
    <property type="match status" value="1"/>
</dbReference>
<dbReference type="Gene3D" id="2.20.230.10">
    <property type="entry name" value="Resuscitation-promoting factor rpfb"/>
    <property type="match status" value="1"/>
</dbReference>
<dbReference type="InterPro" id="IPR007391">
    <property type="entry name" value="Vancomycin_resist_VanW"/>
</dbReference>
<dbReference type="EMBL" id="JWHR01000038">
    <property type="protein sequence ID" value="KHS58325.1"/>
    <property type="molecule type" value="Genomic_DNA"/>
</dbReference>
<dbReference type="STRING" id="1577792.QX51_03225"/>
<evidence type="ECO:0000313" key="3">
    <source>
        <dbReference type="EMBL" id="KHS58325.1"/>
    </source>
</evidence>
<reference evidence="3 4" key="1">
    <citation type="submission" date="2014-12" db="EMBL/GenBank/DDBJ databases">
        <title>Draft genome sequence of Terrisporobacter sp. 08-306576, isolated from the blood culture of a bacteremia patient.</title>
        <authorList>
            <person name="Lund L.C."/>
            <person name="Sydenham T.V."/>
            <person name="Hogh S.V."/>
            <person name="Skov M.N."/>
            <person name="Kemp M."/>
            <person name="Justesen U.S."/>
        </authorList>
    </citation>
    <scope>NUCLEOTIDE SEQUENCE [LARGE SCALE GENOMIC DNA]</scope>
    <source>
        <strain evidence="3 4">08-306576</strain>
    </source>
</reference>
<dbReference type="InterPro" id="IPR011098">
    <property type="entry name" value="G5_dom"/>
</dbReference>
<accession>A0A0B3WUS4</accession>
<dbReference type="Pfam" id="PF12229">
    <property type="entry name" value="PG_binding_4"/>
    <property type="match status" value="1"/>
</dbReference>
<name>A0A0B3WUS4_9FIRM</name>
<keyword evidence="4" id="KW-1185">Reference proteome</keyword>
<feature type="domain" description="G5" evidence="2">
    <location>
        <begin position="363"/>
        <end position="442"/>
    </location>
</feature>